<proteinExistence type="predicted"/>
<organism evidence="2 3">
    <name type="scientific">Flavobacterium dankookense</name>
    <dbReference type="NCBI Taxonomy" id="706186"/>
    <lineage>
        <taxon>Bacteria</taxon>
        <taxon>Pseudomonadati</taxon>
        <taxon>Bacteroidota</taxon>
        <taxon>Flavobacteriia</taxon>
        <taxon>Flavobacteriales</taxon>
        <taxon>Flavobacteriaceae</taxon>
        <taxon>Flavobacterium</taxon>
    </lineage>
</organism>
<feature type="transmembrane region" description="Helical" evidence="1">
    <location>
        <begin position="7"/>
        <end position="32"/>
    </location>
</feature>
<dbReference type="AlphaFoldDB" id="A0A4R6Q7M5"/>
<evidence type="ECO:0000313" key="2">
    <source>
        <dbReference type="EMBL" id="TDP57623.1"/>
    </source>
</evidence>
<dbReference type="OrthoDB" id="645138at2"/>
<accession>A0A4R6Q7M5</accession>
<dbReference type="EMBL" id="SNXR01000018">
    <property type="protein sequence ID" value="TDP57623.1"/>
    <property type="molecule type" value="Genomic_DNA"/>
</dbReference>
<dbReference type="Proteomes" id="UP000295260">
    <property type="component" value="Unassembled WGS sequence"/>
</dbReference>
<evidence type="ECO:0000256" key="1">
    <source>
        <dbReference type="SAM" id="Phobius"/>
    </source>
</evidence>
<evidence type="ECO:0000313" key="3">
    <source>
        <dbReference type="Proteomes" id="UP000295260"/>
    </source>
</evidence>
<dbReference type="RefSeq" id="WP_133534024.1">
    <property type="nucleotide sequence ID" value="NZ_SNXR01000018.1"/>
</dbReference>
<name>A0A4R6Q7M5_9FLAO</name>
<comment type="caution">
    <text evidence="2">The sequence shown here is derived from an EMBL/GenBank/DDBJ whole genome shotgun (WGS) entry which is preliminary data.</text>
</comment>
<keyword evidence="1" id="KW-0472">Membrane</keyword>
<keyword evidence="1" id="KW-1133">Transmembrane helix</keyword>
<sequence>MQKTARVVVFGMGKILVINFLRYEVILILNFFSMPRVNGIVNLQGSYDNMTFFNREGKSFFRKKGGVSKQRIENDPNFVRTRENMSEFSTNISAGKLLRLSLGSLVFKAKDSRLSNRLMKTMSAIKNLDTSSARGERVISLGIATPEGKRQLTGFDFNSNAPLDSVLFANYTLDNATGKVEIPNIMLAEQLRFPEGANFASFQCGVLNLDFETGLSELVLSTVTNLPIDLTTNTIELVPAAMPTGTGVNIYVLMISFYQAVNGVQYSLKNEEFNVLHIVDVS</sequence>
<protein>
    <submittedName>
        <fullName evidence="2">Uncharacterized protein</fullName>
    </submittedName>
</protein>
<reference evidence="2 3" key="1">
    <citation type="submission" date="2019-03" db="EMBL/GenBank/DDBJ databases">
        <title>Genomic Encyclopedia of Archaeal and Bacterial Type Strains, Phase II (KMG-II): from individual species to whole genera.</title>
        <authorList>
            <person name="Goeker M."/>
        </authorList>
    </citation>
    <scope>NUCLEOTIDE SEQUENCE [LARGE SCALE GENOMIC DNA]</scope>
    <source>
        <strain evidence="2 3">DSM 25687</strain>
    </source>
</reference>
<keyword evidence="3" id="KW-1185">Reference proteome</keyword>
<gene>
    <name evidence="2" type="ORF">BC748_2838</name>
</gene>
<keyword evidence="1" id="KW-0812">Transmembrane</keyword>